<evidence type="ECO:0000313" key="2">
    <source>
        <dbReference type="Proteomes" id="UP000183015"/>
    </source>
</evidence>
<name>A0A1H8BC52_STRJI</name>
<reference evidence="2" key="1">
    <citation type="submission" date="2016-10" db="EMBL/GenBank/DDBJ databases">
        <authorList>
            <person name="Varghese N."/>
        </authorList>
    </citation>
    <scope>NUCLEOTIDE SEQUENCE [LARGE SCALE GENOMIC DNA]</scope>
    <source>
        <strain evidence="2">DSM 45096 / BCRC 16803 / CGMCC 4.1857 / CIP 109030 / JCM 12277 / KCTC 19219 / NBRC 100920 / 33214</strain>
    </source>
</reference>
<organism evidence="1 2">
    <name type="scientific">Streptacidiphilus jiangxiensis</name>
    <dbReference type="NCBI Taxonomy" id="235985"/>
    <lineage>
        <taxon>Bacteria</taxon>
        <taxon>Bacillati</taxon>
        <taxon>Actinomycetota</taxon>
        <taxon>Actinomycetes</taxon>
        <taxon>Kitasatosporales</taxon>
        <taxon>Streptomycetaceae</taxon>
        <taxon>Streptacidiphilus</taxon>
    </lineage>
</organism>
<gene>
    <name evidence="1" type="ORF">SAMN05414137_1603</name>
</gene>
<evidence type="ECO:0000313" key="1">
    <source>
        <dbReference type="EMBL" id="SEM79578.1"/>
    </source>
</evidence>
<dbReference type="Proteomes" id="UP000183015">
    <property type="component" value="Unassembled WGS sequence"/>
</dbReference>
<sequence length="101" mass="11500">MHSDADAEKALTFEQWGERLNAIYLRGDGDGWTSEVKTEWDQAWQLMSASHPLVSLTWLDPKCGCCQLSYPAVLAFDDPRGPQMFELLYPTFKPTQVYQLG</sequence>
<dbReference type="AlphaFoldDB" id="A0A1H8BC52"/>
<dbReference type="STRING" id="235985.SAMN05414137_1603"/>
<protein>
    <submittedName>
        <fullName evidence="1">Uncharacterized protein</fullName>
    </submittedName>
</protein>
<dbReference type="EMBL" id="FOAZ01000060">
    <property type="protein sequence ID" value="SEM79578.1"/>
    <property type="molecule type" value="Genomic_DNA"/>
</dbReference>
<keyword evidence="2" id="KW-1185">Reference proteome</keyword>
<dbReference type="OrthoDB" id="4351056at2"/>
<proteinExistence type="predicted"/>
<accession>A0A1H8BC52</accession>
<dbReference type="RefSeq" id="WP_042449441.1">
    <property type="nucleotide sequence ID" value="NZ_BBPN01000016.1"/>
</dbReference>